<dbReference type="AlphaFoldDB" id="A0A2V3PRJ7"/>
<name>A0A2V3PRJ7_9BACT</name>
<protein>
    <submittedName>
        <fullName evidence="1">Uncharacterized protein</fullName>
    </submittedName>
</protein>
<accession>A0A2V3PRJ7</accession>
<evidence type="ECO:0000313" key="2">
    <source>
        <dbReference type="Proteomes" id="UP000247973"/>
    </source>
</evidence>
<sequence>MPDGEQIAPFLGNLLFLGKEAIYRRLRGDVVFTFEEFAVISTRLGFSVDSIAGLKQSDRMFF</sequence>
<dbReference type="EMBL" id="QICL01000008">
    <property type="protein sequence ID" value="PXV65005.1"/>
    <property type="molecule type" value="Genomic_DNA"/>
</dbReference>
<gene>
    <name evidence="1" type="ORF">CLV62_1083</name>
</gene>
<organism evidence="1 2">
    <name type="scientific">Dysgonomonas alginatilytica</name>
    <dbReference type="NCBI Taxonomy" id="1605892"/>
    <lineage>
        <taxon>Bacteria</taxon>
        <taxon>Pseudomonadati</taxon>
        <taxon>Bacteroidota</taxon>
        <taxon>Bacteroidia</taxon>
        <taxon>Bacteroidales</taxon>
        <taxon>Dysgonomonadaceae</taxon>
        <taxon>Dysgonomonas</taxon>
    </lineage>
</organism>
<keyword evidence="2" id="KW-1185">Reference proteome</keyword>
<proteinExistence type="predicted"/>
<comment type="caution">
    <text evidence="1">The sequence shown here is derived from an EMBL/GenBank/DDBJ whole genome shotgun (WGS) entry which is preliminary data.</text>
</comment>
<reference evidence="1 2" key="1">
    <citation type="submission" date="2018-03" db="EMBL/GenBank/DDBJ databases">
        <title>Genomic Encyclopedia of Archaeal and Bacterial Type Strains, Phase II (KMG-II): from individual species to whole genera.</title>
        <authorList>
            <person name="Goeker M."/>
        </authorList>
    </citation>
    <scope>NUCLEOTIDE SEQUENCE [LARGE SCALE GENOMIC DNA]</scope>
    <source>
        <strain evidence="1 2">DSM 100214</strain>
    </source>
</reference>
<dbReference type="Proteomes" id="UP000247973">
    <property type="component" value="Unassembled WGS sequence"/>
</dbReference>
<evidence type="ECO:0000313" key="1">
    <source>
        <dbReference type="EMBL" id="PXV65005.1"/>
    </source>
</evidence>